<dbReference type="InterPro" id="IPR016163">
    <property type="entry name" value="Ald_DH_C"/>
</dbReference>
<dbReference type="InterPro" id="IPR012394">
    <property type="entry name" value="Aldehyde_DH_NAD(P)"/>
</dbReference>
<dbReference type="Proteomes" id="UP000265520">
    <property type="component" value="Unassembled WGS sequence"/>
</dbReference>
<dbReference type="EMBL" id="LXQA010057231">
    <property type="protein sequence ID" value="MCI05000.1"/>
    <property type="molecule type" value="Genomic_DNA"/>
</dbReference>
<dbReference type="GO" id="GO:0005737">
    <property type="term" value="C:cytoplasm"/>
    <property type="evidence" value="ECO:0007669"/>
    <property type="project" value="TreeGrafter"/>
</dbReference>
<dbReference type="InterPro" id="IPR015590">
    <property type="entry name" value="Aldehyde_DH_dom"/>
</dbReference>
<dbReference type="GO" id="GO:0006081">
    <property type="term" value="P:aldehyde metabolic process"/>
    <property type="evidence" value="ECO:0007669"/>
    <property type="project" value="InterPro"/>
</dbReference>
<sequence length="93" mass="10423">MAVKRIVGAKWGICSGQACIGIDYLLVEEKFSSEVIELLKKFIRKFYGDNMVESRVLSRIINKQHFERLCNLLKDPLVAASIVHGGSVDEANL</sequence>
<dbReference type="PANTHER" id="PTHR43570:SF17">
    <property type="entry name" value="ALDEHYDE DEHYDROGENASE FAMILY 3 MEMBER F1"/>
    <property type="match status" value="1"/>
</dbReference>
<proteinExistence type="inferred from homology"/>
<dbReference type="SUPFAM" id="SSF53720">
    <property type="entry name" value="ALDH-like"/>
    <property type="match status" value="1"/>
</dbReference>
<evidence type="ECO:0000313" key="4">
    <source>
        <dbReference type="EMBL" id="MCI05000.1"/>
    </source>
</evidence>
<organism evidence="4 5">
    <name type="scientific">Trifolium medium</name>
    <dbReference type="NCBI Taxonomy" id="97028"/>
    <lineage>
        <taxon>Eukaryota</taxon>
        <taxon>Viridiplantae</taxon>
        <taxon>Streptophyta</taxon>
        <taxon>Embryophyta</taxon>
        <taxon>Tracheophyta</taxon>
        <taxon>Spermatophyta</taxon>
        <taxon>Magnoliopsida</taxon>
        <taxon>eudicotyledons</taxon>
        <taxon>Gunneridae</taxon>
        <taxon>Pentapetalae</taxon>
        <taxon>rosids</taxon>
        <taxon>fabids</taxon>
        <taxon>Fabales</taxon>
        <taxon>Fabaceae</taxon>
        <taxon>Papilionoideae</taxon>
        <taxon>50 kb inversion clade</taxon>
        <taxon>NPAAA clade</taxon>
        <taxon>Hologalegina</taxon>
        <taxon>IRL clade</taxon>
        <taxon>Trifolieae</taxon>
        <taxon>Trifolium</taxon>
    </lineage>
</organism>
<keyword evidence="2" id="KW-0560">Oxidoreductase</keyword>
<reference evidence="4 5" key="1">
    <citation type="journal article" date="2018" name="Front. Plant Sci.">
        <title>Red Clover (Trifolium pratense) and Zigzag Clover (T. medium) - A Picture of Genomic Similarities and Differences.</title>
        <authorList>
            <person name="Dluhosova J."/>
            <person name="Istvanek J."/>
            <person name="Nedelnik J."/>
            <person name="Repkova J."/>
        </authorList>
    </citation>
    <scope>NUCLEOTIDE SEQUENCE [LARGE SCALE GENOMIC DNA]</scope>
    <source>
        <strain evidence="5">cv. 10/8</strain>
        <tissue evidence="4">Leaf</tissue>
    </source>
</reference>
<name>A0A392P0F9_9FABA</name>
<accession>A0A392P0F9</accession>
<comment type="caution">
    <text evidence="4">The sequence shown here is derived from an EMBL/GenBank/DDBJ whole genome shotgun (WGS) entry which is preliminary data.</text>
</comment>
<dbReference type="GO" id="GO:0004029">
    <property type="term" value="F:aldehyde dehydrogenase (NAD+) activity"/>
    <property type="evidence" value="ECO:0007669"/>
    <property type="project" value="TreeGrafter"/>
</dbReference>
<feature type="domain" description="Aldehyde dehydrogenase" evidence="3">
    <location>
        <begin position="2"/>
        <end position="87"/>
    </location>
</feature>
<evidence type="ECO:0000256" key="1">
    <source>
        <dbReference type="ARBA" id="ARBA00009986"/>
    </source>
</evidence>
<evidence type="ECO:0000256" key="2">
    <source>
        <dbReference type="ARBA" id="ARBA00023002"/>
    </source>
</evidence>
<keyword evidence="5" id="KW-1185">Reference proteome</keyword>
<comment type="similarity">
    <text evidence="1">Belongs to the aldehyde dehydrogenase family.</text>
</comment>
<dbReference type="Pfam" id="PF00171">
    <property type="entry name" value="Aldedh"/>
    <property type="match status" value="1"/>
</dbReference>
<dbReference type="InterPro" id="IPR016161">
    <property type="entry name" value="Ald_DH/histidinol_DH"/>
</dbReference>
<evidence type="ECO:0000259" key="3">
    <source>
        <dbReference type="Pfam" id="PF00171"/>
    </source>
</evidence>
<dbReference type="AlphaFoldDB" id="A0A392P0F9"/>
<protein>
    <submittedName>
        <fullName evidence="4">Aldehyde dehydrogenase family 3 member F1-like</fullName>
    </submittedName>
</protein>
<dbReference type="PANTHER" id="PTHR43570">
    <property type="entry name" value="ALDEHYDE DEHYDROGENASE"/>
    <property type="match status" value="1"/>
</dbReference>
<evidence type="ECO:0000313" key="5">
    <source>
        <dbReference type="Proteomes" id="UP000265520"/>
    </source>
</evidence>
<dbReference type="Gene3D" id="3.40.309.10">
    <property type="entry name" value="Aldehyde Dehydrogenase, Chain A, domain 2"/>
    <property type="match status" value="1"/>
</dbReference>